<proteinExistence type="predicted"/>
<protein>
    <submittedName>
        <fullName evidence="4">Two-component response regulator</fullName>
    </submittedName>
</protein>
<dbReference type="AlphaFoldDB" id="A0A378I533"/>
<feature type="modified residue" description="4-aspartylphosphate" evidence="2">
    <location>
        <position position="52"/>
    </location>
</feature>
<sequence>MKILIMDDSATARALFKACFRNKPDYEIIEVKHIDEALEKAKMNQPDLIVLDYNMPELTGSEAAQIMKKNGVKGQFVLLTANTQQSVVDEAKALGFLDVIEKPVSLESIDSLLARLK</sequence>
<reference evidence="4 5" key="1">
    <citation type="submission" date="2018-06" db="EMBL/GenBank/DDBJ databases">
        <authorList>
            <consortium name="Pathogen Informatics"/>
            <person name="Doyle S."/>
        </authorList>
    </citation>
    <scope>NUCLEOTIDE SEQUENCE [LARGE SCALE GENOMIC DNA]</scope>
    <source>
        <strain evidence="4 5">NCTC13315</strain>
    </source>
</reference>
<evidence type="ECO:0000259" key="3">
    <source>
        <dbReference type="PROSITE" id="PS50110"/>
    </source>
</evidence>
<dbReference type="InterPro" id="IPR050595">
    <property type="entry name" value="Bact_response_regulator"/>
</dbReference>
<accession>A0A378I533</accession>
<dbReference type="Pfam" id="PF00072">
    <property type="entry name" value="Response_reg"/>
    <property type="match status" value="1"/>
</dbReference>
<dbReference type="PROSITE" id="PS50110">
    <property type="entry name" value="RESPONSE_REGULATORY"/>
    <property type="match status" value="1"/>
</dbReference>
<dbReference type="OrthoDB" id="9801101at2"/>
<evidence type="ECO:0000313" key="5">
    <source>
        <dbReference type="Proteomes" id="UP000254968"/>
    </source>
</evidence>
<dbReference type="PANTHER" id="PTHR44591:SF3">
    <property type="entry name" value="RESPONSE REGULATORY DOMAIN-CONTAINING PROTEIN"/>
    <property type="match status" value="1"/>
</dbReference>
<dbReference type="RefSeq" id="WP_115303642.1">
    <property type="nucleotide sequence ID" value="NZ_CAAAHO010000005.1"/>
</dbReference>
<dbReference type="SUPFAM" id="SSF52172">
    <property type="entry name" value="CheY-like"/>
    <property type="match status" value="1"/>
</dbReference>
<evidence type="ECO:0000256" key="2">
    <source>
        <dbReference type="PROSITE-ProRule" id="PRU00169"/>
    </source>
</evidence>
<feature type="domain" description="Response regulatory" evidence="3">
    <location>
        <begin position="2"/>
        <end position="117"/>
    </location>
</feature>
<gene>
    <name evidence="4" type="primary">cheY</name>
    <name evidence="4" type="ORF">NCTC13315_02512</name>
</gene>
<dbReference type="GO" id="GO:0000160">
    <property type="term" value="P:phosphorelay signal transduction system"/>
    <property type="evidence" value="ECO:0007669"/>
    <property type="project" value="InterPro"/>
</dbReference>
<dbReference type="SMART" id="SM00448">
    <property type="entry name" value="REC"/>
    <property type="match status" value="1"/>
</dbReference>
<keyword evidence="5" id="KW-1185">Reference proteome</keyword>
<dbReference type="InterPro" id="IPR001789">
    <property type="entry name" value="Sig_transdc_resp-reg_receiver"/>
</dbReference>
<name>A0A378I533_9GAMM</name>
<dbReference type="EMBL" id="UGNV01000001">
    <property type="protein sequence ID" value="STX29952.1"/>
    <property type="molecule type" value="Genomic_DNA"/>
</dbReference>
<evidence type="ECO:0000313" key="4">
    <source>
        <dbReference type="EMBL" id="STX29952.1"/>
    </source>
</evidence>
<dbReference type="InterPro" id="IPR011006">
    <property type="entry name" value="CheY-like_superfamily"/>
</dbReference>
<dbReference type="PANTHER" id="PTHR44591">
    <property type="entry name" value="STRESS RESPONSE REGULATOR PROTEIN 1"/>
    <property type="match status" value="1"/>
</dbReference>
<evidence type="ECO:0000256" key="1">
    <source>
        <dbReference type="ARBA" id="ARBA00022553"/>
    </source>
</evidence>
<dbReference type="CDD" id="cd00156">
    <property type="entry name" value="REC"/>
    <property type="match status" value="1"/>
</dbReference>
<keyword evidence="1 2" id="KW-0597">Phosphoprotein</keyword>
<organism evidence="4 5">
    <name type="scientific">Legionella beliardensis</name>
    <dbReference type="NCBI Taxonomy" id="91822"/>
    <lineage>
        <taxon>Bacteria</taxon>
        <taxon>Pseudomonadati</taxon>
        <taxon>Pseudomonadota</taxon>
        <taxon>Gammaproteobacteria</taxon>
        <taxon>Legionellales</taxon>
        <taxon>Legionellaceae</taxon>
        <taxon>Legionella</taxon>
    </lineage>
</organism>
<dbReference type="Gene3D" id="3.40.50.2300">
    <property type="match status" value="1"/>
</dbReference>
<dbReference type="Proteomes" id="UP000254968">
    <property type="component" value="Unassembled WGS sequence"/>
</dbReference>